<feature type="binding site" evidence="9">
    <location>
        <position position="63"/>
    </location>
    <ligand>
        <name>substrate</name>
    </ligand>
</feature>
<feature type="active site" description="Proton acceptor" evidence="9">
    <location>
        <position position="221"/>
    </location>
</feature>
<comment type="subunit">
    <text evidence="9">Homodimer.</text>
</comment>
<keyword evidence="7 9" id="KW-0413">Isomerase</keyword>
<feature type="site" description="Could be important to modulate the pK values of the two catalytic cysteine residues" evidence="9">
    <location>
        <position position="163"/>
    </location>
</feature>
<dbReference type="GO" id="GO:0008837">
    <property type="term" value="F:diaminopimelate epimerase activity"/>
    <property type="evidence" value="ECO:0007669"/>
    <property type="project" value="UniProtKB-UniRule"/>
</dbReference>
<comment type="catalytic activity">
    <reaction evidence="8 9">
        <text>(2S,6S)-2,6-diaminopimelate = meso-2,6-diaminopimelate</text>
        <dbReference type="Rhea" id="RHEA:15393"/>
        <dbReference type="ChEBI" id="CHEBI:57609"/>
        <dbReference type="ChEBI" id="CHEBI:57791"/>
        <dbReference type="EC" id="5.1.1.7"/>
    </reaction>
</comment>
<evidence type="ECO:0000256" key="5">
    <source>
        <dbReference type="ARBA" id="ARBA00022605"/>
    </source>
</evidence>
<comment type="function">
    <text evidence="9">Catalyzes the stereoinversion of LL-2,6-diaminopimelate (L,L-DAP) to meso-diaminopimelate (meso-DAP), a precursor of L-lysine and an essential component of the bacterial peptidoglycan.</text>
</comment>
<dbReference type="RefSeq" id="WP_145195857.1">
    <property type="nucleotide sequence ID" value="NZ_CP036267.1"/>
</dbReference>
<evidence type="ECO:0000256" key="10">
    <source>
        <dbReference type="PROSITE-ProRule" id="PRU10125"/>
    </source>
</evidence>
<evidence type="ECO:0000256" key="4">
    <source>
        <dbReference type="ARBA" id="ARBA00022490"/>
    </source>
</evidence>
<dbReference type="InterPro" id="IPR001653">
    <property type="entry name" value="DAP_epimerase_DapF"/>
</dbReference>
<gene>
    <name evidence="9 11" type="primary">dapF</name>
    <name evidence="11" type="ORF">Mal48_05870</name>
</gene>
<keyword evidence="6 9" id="KW-0457">Lysine biosynthesis</keyword>
<comment type="similarity">
    <text evidence="2 9">Belongs to the diaminopimelate epimerase family.</text>
</comment>
<dbReference type="GO" id="GO:0005829">
    <property type="term" value="C:cytosol"/>
    <property type="evidence" value="ECO:0007669"/>
    <property type="project" value="TreeGrafter"/>
</dbReference>
<evidence type="ECO:0000256" key="6">
    <source>
        <dbReference type="ARBA" id="ARBA00023154"/>
    </source>
</evidence>
<dbReference type="PROSITE" id="PS01326">
    <property type="entry name" value="DAP_EPIMERASE"/>
    <property type="match status" value="1"/>
</dbReference>
<dbReference type="EMBL" id="CP036267">
    <property type="protein sequence ID" value="QDT31354.1"/>
    <property type="molecule type" value="Genomic_DNA"/>
</dbReference>
<dbReference type="KEGG" id="tpol:Mal48_05870"/>
<evidence type="ECO:0000256" key="7">
    <source>
        <dbReference type="ARBA" id="ARBA00023235"/>
    </source>
</evidence>
<keyword evidence="12" id="KW-1185">Reference proteome</keyword>
<dbReference type="HAMAP" id="MF_00197">
    <property type="entry name" value="DAP_epimerase"/>
    <property type="match status" value="1"/>
</dbReference>
<feature type="binding site" evidence="9">
    <location>
        <begin position="212"/>
        <end position="213"/>
    </location>
    <ligand>
        <name>substrate</name>
    </ligand>
</feature>
<dbReference type="PANTHER" id="PTHR31689:SF0">
    <property type="entry name" value="DIAMINOPIMELATE EPIMERASE"/>
    <property type="match status" value="1"/>
</dbReference>
<dbReference type="Proteomes" id="UP000315724">
    <property type="component" value="Chromosome"/>
</dbReference>
<evidence type="ECO:0000256" key="2">
    <source>
        <dbReference type="ARBA" id="ARBA00010219"/>
    </source>
</evidence>
<dbReference type="PANTHER" id="PTHR31689">
    <property type="entry name" value="DIAMINOPIMELATE EPIMERASE, CHLOROPLASTIC"/>
    <property type="match status" value="1"/>
</dbReference>
<accession>A0A517QIC6</accession>
<protein>
    <recommendedName>
        <fullName evidence="3 9">Diaminopimelate epimerase</fullName>
        <shortName evidence="9">DAP epimerase</shortName>
        <ecNumber evidence="3 9">5.1.1.7</ecNumber>
    </recommendedName>
    <alternativeName>
        <fullName evidence="9">PLP-independent amino acid racemase</fullName>
    </alternativeName>
</protein>
<evidence type="ECO:0000256" key="3">
    <source>
        <dbReference type="ARBA" id="ARBA00013080"/>
    </source>
</evidence>
<evidence type="ECO:0000313" key="12">
    <source>
        <dbReference type="Proteomes" id="UP000315724"/>
    </source>
</evidence>
<name>A0A517QIC6_9PLAN</name>
<dbReference type="SUPFAM" id="SSF54506">
    <property type="entry name" value="Diaminopimelate epimerase-like"/>
    <property type="match status" value="1"/>
</dbReference>
<feature type="binding site" evidence="9">
    <location>
        <begin position="73"/>
        <end position="74"/>
    </location>
    <ligand>
        <name>substrate</name>
    </ligand>
</feature>
<dbReference type="InterPro" id="IPR018510">
    <property type="entry name" value="DAP_epimerase_AS"/>
</dbReference>
<dbReference type="FunFam" id="3.10.310.10:FF:000001">
    <property type="entry name" value="Diaminopimelate epimerase"/>
    <property type="match status" value="1"/>
</dbReference>
<feature type="binding site" evidence="9">
    <location>
        <position position="11"/>
    </location>
    <ligand>
        <name>substrate</name>
    </ligand>
</feature>
<evidence type="ECO:0000313" key="11">
    <source>
        <dbReference type="EMBL" id="QDT31354.1"/>
    </source>
</evidence>
<dbReference type="Pfam" id="PF01678">
    <property type="entry name" value="DAP_epimerase"/>
    <property type="match status" value="2"/>
</dbReference>
<dbReference type="AlphaFoldDB" id="A0A517QIC6"/>
<feature type="binding site" evidence="9">
    <location>
        <position position="194"/>
    </location>
    <ligand>
        <name>substrate</name>
    </ligand>
</feature>
<reference evidence="11 12" key="1">
    <citation type="submission" date="2019-02" db="EMBL/GenBank/DDBJ databases">
        <title>Deep-cultivation of Planctomycetes and their phenomic and genomic characterization uncovers novel biology.</title>
        <authorList>
            <person name="Wiegand S."/>
            <person name="Jogler M."/>
            <person name="Boedeker C."/>
            <person name="Pinto D."/>
            <person name="Vollmers J."/>
            <person name="Rivas-Marin E."/>
            <person name="Kohn T."/>
            <person name="Peeters S.H."/>
            <person name="Heuer A."/>
            <person name="Rast P."/>
            <person name="Oberbeckmann S."/>
            <person name="Bunk B."/>
            <person name="Jeske O."/>
            <person name="Meyerdierks A."/>
            <person name="Storesund J.E."/>
            <person name="Kallscheuer N."/>
            <person name="Luecker S."/>
            <person name="Lage O.M."/>
            <person name="Pohl T."/>
            <person name="Merkel B.J."/>
            <person name="Hornburger P."/>
            <person name="Mueller R.-W."/>
            <person name="Bruemmer F."/>
            <person name="Labrenz M."/>
            <person name="Spormann A.M."/>
            <person name="Op den Camp H."/>
            <person name="Overmann J."/>
            <person name="Amann R."/>
            <person name="Jetten M.S.M."/>
            <person name="Mascher T."/>
            <person name="Medema M.H."/>
            <person name="Devos D.P."/>
            <person name="Kaster A.-K."/>
            <person name="Ovreas L."/>
            <person name="Rohde M."/>
            <person name="Galperin M.Y."/>
            <person name="Jogler C."/>
        </authorList>
    </citation>
    <scope>NUCLEOTIDE SEQUENCE [LARGE SCALE GENOMIC DNA]</scope>
    <source>
        <strain evidence="11 12">Mal48</strain>
    </source>
</reference>
<feature type="site" description="Could be important to modulate the pK values of the two catalytic cysteine residues" evidence="9">
    <location>
        <position position="212"/>
    </location>
</feature>
<comment type="caution">
    <text evidence="9">Lacks conserved residue(s) required for the propagation of feature annotation.</text>
</comment>
<evidence type="ECO:0000256" key="1">
    <source>
        <dbReference type="ARBA" id="ARBA00005196"/>
    </source>
</evidence>
<sequence>MKFTKMHGAGNDYVYVNCFEEQLPQDIPALAREVSDRHTGIGGDGLILICPSEQGDARMRMFNADGSESEMCGNGIRCVAKYVFDHDIARKEELKIETGAGVLTLQVFAEDGLADRVRVNMGKPILNGPDIPTTLEGAPPLKAPLEVGGKTLEVTCISMGNPHCITFVDEVTDEWVHGIGPQIEVHPAFPNRVNAEFIQIVSRSEMIMRVWERGSGETQACGTGACASAVAAVLNGLTDRTVLCHLPGGDLTLEWAESGEVYMTGPATEVFHGEWAS</sequence>
<feature type="binding site" evidence="9">
    <location>
        <position position="161"/>
    </location>
    <ligand>
        <name>substrate</name>
    </ligand>
</feature>
<evidence type="ECO:0000256" key="9">
    <source>
        <dbReference type="HAMAP-Rule" id="MF_00197"/>
    </source>
</evidence>
<dbReference type="GO" id="GO:0009089">
    <property type="term" value="P:lysine biosynthetic process via diaminopimelate"/>
    <property type="evidence" value="ECO:0007669"/>
    <property type="project" value="UniProtKB-UniRule"/>
</dbReference>
<comment type="pathway">
    <text evidence="1 9">Amino-acid biosynthesis; L-lysine biosynthesis via DAP pathway; DL-2,6-diaminopimelate from LL-2,6-diaminopimelate: step 1/1.</text>
</comment>
<proteinExistence type="inferred from homology"/>
<dbReference type="Gene3D" id="3.10.310.10">
    <property type="entry name" value="Diaminopimelate Epimerase, Chain A, domain 1"/>
    <property type="match status" value="2"/>
</dbReference>
<organism evidence="11 12">
    <name type="scientific">Thalassoglobus polymorphus</name>
    <dbReference type="NCBI Taxonomy" id="2527994"/>
    <lineage>
        <taxon>Bacteria</taxon>
        <taxon>Pseudomonadati</taxon>
        <taxon>Planctomycetota</taxon>
        <taxon>Planctomycetia</taxon>
        <taxon>Planctomycetales</taxon>
        <taxon>Planctomycetaceae</taxon>
        <taxon>Thalassoglobus</taxon>
    </lineage>
</organism>
<feature type="active site" description="Proton donor" evidence="9">
    <location>
        <position position="72"/>
    </location>
</feature>
<dbReference type="NCBIfam" id="TIGR00652">
    <property type="entry name" value="DapF"/>
    <property type="match status" value="1"/>
</dbReference>
<keyword evidence="5 9" id="KW-0028">Amino-acid biosynthesis</keyword>
<keyword evidence="4 9" id="KW-0963">Cytoplasm</keyword>
<dbReference type="OrthoDB" id="9805408at2"/>
<dbReference type="UniPathway" id="UPA00034">
    <property type="reaction ID" value="UER00025"/>
</dbReference>
<dbReference type="EC" id="5.1.1.7" evidence="3 9"/>
<evidence type="ECO:0000256" key="8">
    <source>
        <dbReference type="ARBA" id="ARBA00051712"/>
    </source>
</evidence>
<comment type="subcellular location">
    <subcellularLocation>
        <location evidence="9">Cytoplasm</location>
    </subcellularLocation>
</comment>
<feature type="active site" evidence="10">
    <location>
        <position position="72"/>
    </location>
</feature>
<feature type="binding site" evidence="9">
    <location>
        <begin position="222"/>
        <end position="223"/>
    </location>
    <ligand>
        <name>substrate</name>
    </ligand>
</feature>